<comment type="caution">
    <text evidence="2">The sequence shown here is derived from an EMBL/GenBank/DDBJ whole genome shotgun (WGS) entry which is preliminary data.</text>
</comment>
<protein>
    <submittedName>
        <fullName evidence="2">Uncharacterized protein</fullName>
    </submittedName>
</protein>
<accession>A0A317EMM4</accession>
<sequence>MNTIEQQLWDYIDGQLEGELKKSIEDKIHSDPQVKLQYEAFLSLNLTLSKLDLEEPSMSFIRNVTEEIASVPAPVSMKTKVDTRIIYGIGGFFVACIFGILGFLAYNTNFTIPSFNFDLTFDTQKIITPTTINIFLFVDLILGLIFIDYYLRKRKSKFLIDEPAA</sequence>
<dbReference type="OrthoDB" id="796197at2"/>
<evidence type="ECO:0000313" key="2">
    <source>
        <dbReference type="EMBL" id="PWS27854.1"/>
    </source>
</evidence>
<feature type="transmembrane region" description="Helical" evidence="1">
    <location>
        <begin position="85"/>
        <end position="106"/>
    </location>
</feature>
<keyword evidence="1" id="KW-1133">Transmembrane helix</keyword>
<dbReference type="AlphaFoldDB" id="A0A317EMM4"/>
<gene>
    <name evidence="2" type="ORF">DHW03_09780</name>
</gene>
<dbReference type="RefSeq" id="WP_109925557.1">
    <property type="nucleotide sequence ID" value="NZ_QGNZ01000002.1"/>
</dbReference>
<dbReference type="EMBL" id="QGNZ01000002">
    <property type="protein sequence ID" value="PWS27854.1"/>
    <property type="molecule type" value="Genomic_DNA"/>
</dbReference>
<dbReference type="Proteomes" id="UP000245379">
    <property type="component" value="Unassembled WGS sequence"/>
</dbReference>
<reference evidence="2 3" key="1">
    <citation type="submission" date="2018-05" db="EMBL/GenBank/DDBJ databases">
        <title>Pedobacter paludis sp. nov., isolated from wetland soil.</title>
        <authorList>
            <person name="Zhang Y."/>
            <person name="Wang G."/>
        </authorList>
    </citation>
    <scope>NUCLEOTIDE SEQUENCE [LARGE SCALE GENOMIC DNA]</scope>
    <source>
        <strain evidence="2 3">KCTC22721</strain>
    </source>
</reference>
<evidence type="ECO:0000313" key="3">
    <source>
        <dbReference type="Proteomes" id="UP000245379"/>
    </source>
</evidence>
<proteinExistence type="predicted"/>
<keyword evidence="1" id="KW-0812">Transmembrane</keyword>
<evidence type="ECO:0000256" key="1">
    <source>
        <dbReference type="SAM" id="Phobius"/>
    </source>
</evidence>
<organism evidence="2 3">
    <name type="scientific">Pedobacter yonginense</name>
    <dbReference type="NCBI Taxonomy" id="651869"/>
    <lineage>
        <taxon>Bacteria</taxon>
        <taxon>Pseudomonadati</taxon>
        <taxon>Bacteroidota</taxon>
        <taxon>Sphingobacteriia</taxon>
        <taxon>Sphingobacteriales</taxon>
        <taxon>Sphingobacteriaceae</taxon>
        <taxon>Pedobacter</taxon>
    </lineage>
</organism>
<feature type="transmembrane region" description="Helical" evidence="1">
    <location>
        <begin position="126"/>
        <end position="151"/>
    </location>
</feature>
<keyword evidence="1" id="KW-0472">Membrane</keyword>
<name>A0A317EMM4_9SPHI</name>
<keyword evidence="3" id="KW-1185">Reference proteome</keyword>